<dbReference type="RefSeq" id="WP_235050345.1">
    <property type="nucleotide sequence ID" value="NZ_JAKFHA010000001.1"/>
</dbReference>
<dbReference type="PANTHER" id="PTHR22604">
    <property type="entry name" value="OXIDOREDUCTASES"/>
    <property type="match status" value="1"/>
</dbReference>
<evidence type="ECO:0000256" key="1">
    <source>
        <dbReference type="ARBA" id="ARBA00010928"/>
    </source>
</evidence>
<evidence type="ECO:0000313" key="6">
    <source>
        <dbReference type="Proteomes" id="UP001165378"/>
    </source>
</evidence>
<evidence type="ECO:0000313" key="5">
    <source>
        <dbReference type="EMBL" id="MCF2526302.1"/>
    </source>
</evidence>
<evidence type="ECO:0000259" key="3">
    <source>
        <dbReference type="Pfam" id="PF01408"/>
    </source>
</evidence>
<feature type="domain" description="Gfo/Idh/MocA-like oxidoreductase N-terminal" evidence="3">
    <location>
        <begin position="4"/>
        <end position="123"/>
    </location>
</feature>
<dbReference type="GO" id="GO:0016491">
    <property type="term" value="F:oxidoreductase activity"/>
    <property type="evidence" value="ECO:0007669"/>
    <property type="project" value="UniProtKB-KW"/>
</dbReference>
<evidence type="ECO:0000256" key="2">
    <source>
        <dbReference type="ARBA" id="ARBA00023002"/>
    </source>
</evidence>
<dbReference type="Pfam" id="PF01408">
    <property type="entry name" value="GFO_IDH_MocA"/>
    <property type="match status" value="1"/>
</dbReference>
<proteinExistence type="inferred from homology"/>
<gene>
    <name evidence="5" type="ORF">LZ495_03570</name>
</gene>
<dbReference type="InterPro" id="IPR000683">
    <property type="entry name" value="Gfo/Idh/MocA-like_OxRdtase_N"/>
</dbReference>
<dbReference type="Gene3D" id="3.40.50.720">
    <property type="entry name" value="NAD(P)-binding Rossmann-like Domain"/>
    <property type="match status" value="1"/>
</dbReference>
<dbReference type="InterPro" id="IPR050984">
    <property type="entry name" value="Gfo/Idh/MocA_domain"/>
</dbReference>
<dbReference type="InterPro" id="IPR036291">
    <property type="entry name" value="NAD(P)-bd_dom_sf"/>
</dbReference>
<dbReference type="Gene3D" id="3.30.360.10">
    <property type="entry name" value="Dihydrodipicolinate Reductase, domain 2"/>
    <property type="match status" value="1"/>
</dbReference>
<keyword evidence="6" id="KW-1185">Reference proteome</keyword>
<name>A0AA41PXG2_9ACTN</name>
<dbReference type="InterPro" id="IPR055170">
    <property type="entry name" value="GFO_IDH_MocA-like_dom"/>
</dbReference>
<organism evidence="5 6">
    <name type="scientific">Yinghuangia soli</name>
    <dbReference type="NCBI Taxonomy" id="2908204"/>
    <lineage>
        <taxon>Bacteria</taxon>
        <taxon>Bacillati</taxon>
        <taxon>Actinomycetota</taxon>
        <taxon>Actinomycetes</taxon>
        <taxon>Kitasatosporales</taxon>
        <taxon>Streptomycetaceae</taxon>
        <taxon>Yinghuangia</taxon>
    </lineage>
</organism>
<feature type="domain" description="GFO/IDH/MocA-like oxidoreductase" evidence="4">
    <location>
        <begin position="133"/>
        <end position="262"/>
    </location>
</feature>
<keyword evidence="2" id="KW-0560">Oxidoreductase</keyword>
<dbReference type="AlphaFoldDB" id="A0AA41PXG2"/>
<dbReference type="Proteomes" id="UP001165378">
    <property type="component" value="Unassembled WGS sequence"/>
</dbReference>
<dbReference type="SUPFAM" id="SSF55347">
    <property type="entry name" value="Glyceraldehyde-3-phosphate dehydrogenase-like, C-terminal domain"/>
    <property type="match status" value="1"/>
</dbReference>
<comment type="caution">
    <text evidence="5">The sequence shown here is derived from an EMBL/GenBank/DDBJ whole genome shotgun (WGS) entry which is preliminary data.</text>
</comment>
<sequence length="344" mass="37508">MDRIRIGVLGAARIAPTALTRPARLIPEVTAAAVAARDPEKAEAFARRQGIRTVHRDYAELLADPDLDAVYIPLPNGLHAEWTIRALEAGKHVLCEKPMTANEAEARDVAEAAKRTGLVCMEAFHWRYHPVARRMREILDEDEIGPVRHISATMCFPLPVLSDIRYNYALAGGSLMDAGCYAVNAVRHLAPAPAPGAPDAAGARIEVVSAHAETLRRDPRVDRSMEARLALPGGGTATVRCSMLSRHVFGISAKVVGERGEMQVMNYVAPHYRHKFTVTAGGRKRREHFGQAAKTSTYQYQLQAFADAIRHGTEPATPASDAVETMRLIDAVYRKAGLPLRGTG</sequence>
<comment type="similarity">
    <text evidence="1">Belongs to the Gfo/Idh/MocA family.</text>
</comment>
<reference evidence="5" key="1">
    <citation type="submission" date="2022-01" db="EMBL/GenBank/DDBJ databases">
        <title>Genome-Based Taxonomic Classification of the Phylum Actinobacteria.</title>
        <authorList>
            <person name="Gao Y."/>
        </authorList>
    </citation>
    <scope>NUCLEOTIDE SEQUENCE</scope>
    <source>
        <strain evidence="5">KLBMP 8922</strain>
    </source>
</reference>
<dbReference type="GO" id="GO:0000166">
    <property type="term" value="F:nucleotide binding"/>
    <property type="evidence" value="ECO:0007669"/>
    <property type="project" value="InterPro"/>
</dbReference>
<protein>
    <submittedName>
        <fullName evidence="5">Gfo/Idh/MocA family oxidoreductase</fullName>
    </submittedName>
</protein>
<dbReference type="PANTHER" id="PTHR22604:SF105">
    <property type="entry name" value="TRANS-1,2-DIHYDROBENZENE-1,2-DIOL DEHYDROGENASE"/>
    <property type="match status" value="1"/>
</dbReference>
<dbReference type="SUPFAM" id="SSF51735">
    <property type="entry name" value="NAD(P)-binding Rossmann-fold domains"/>
    <property type="match status" value="1"/>
</dbReference>
<evidence type="ECO:0000259" key="4">
    <source>
        <dbReference type="Pfam" id="PF22725"/>
    </source>
</evidence>
<dbReference type="Pfam" id="PF22725">
    <property type="entry name" value="GFO_IDH_MocA_C3"/>
    <property type="match status" value="1"/>
</dbReference>
<dbReference type="EMBL" id="JAKFHA010000001">
    <property type="protein sequence ID" value="MCF2526302.1"/>
    <property type="molecule type" value="Genomic_DNA"/>
</dbReference>
<accession>A0AA41PXG2</accession>